<dbReference type="AlphaFoldDB" id="A0A1M5S1U0"/>
<evidence type="ECO:0000313" key="1">
    <source>
        <dbReference type="EMBL" id="SHH32450.1"/>
    </source>
</evidence>
<keyword evidence="2" id="KW-1185">Reference proteome</keyword>
<proteinExistence type="predicted"/>
<accession>A0A1M5S1U0</accession>
<name>A0A1M5S1U0_9BACT</name>
<sequence length="69" mass="7577">MQESDVQKNFIGGSNTPFTVNTSQSQYTNLAAHVYGFHVRASVINGTDNLNYGPSPGKYDYITTNADRC</sequence>
<dbReference type="OrthoDB" id="9764669at2"/>
<dbReference type="RefSeq" id="WP_073136773.1">
    <property type="nucleotide sequence ID" value="NZ_FQWQ01000002.1"/>
</dbReference>
<dbReference type="Proteomes" id="UP000184212">
    <property type="component" value="Unassembled WGS sequence"/>
</dbReference>
<dbReference type="EMBL" id="FQWQ01000002">
    <property type="protein sequence ID" value="SHH32450.1"/>
    <property type="molecule type" value="Genomic_DNA"/>
</dbReference>
<reference evidence="1 2" key="1">
    <citation type="submission" date="2016-11" db="EMBL/GenBank/DDBJ databases">
        <authorList>
            <person name="Jaros S."/>
            <person name="Januszkiewicz K."/>
            <person name="Wedrychowicz H."/>
        </authorList>
    </citation>
    <scope>NUCLEOTIDE SEQUENCE [LARGE SCALE GENOMIC DNA]</scope>
    <source>
        <strain evidence="1 2">DSM 24574</strain>
    </source>
</reference>
<gene>
    <name evidence="1" type="ORF">SAMN04488109_3704</name>
</gene>
<evidence type="ECO:0000313" key="2">
    <source>
        <dbReference type="Proteomes" id="UP000184212"/>
    </source>
</evidence>
<organism evidence="1 2">
    <name type="scientific">Chryseolinea serpens</name>
    <dbReference type="NCBI Taxonomy" id="947013"/>
    <lineage>
        <taxon>Bacteria</taxon>
        <taxon>Pseudomonadati</taxon>
        <taxon>Bacteroidota</taxon>
        <taxon>Cytophagia</taxon>
        <taxon>Cytophagales</taxon>
        <taxon>Fulvivirgaceae</taxon>
        <taxon>Chryseolinea</taxon>
    </lineage>
</organism>
<protein>
    <submittedName>
        <fullName evidence="1">Uncharacterized protein</fullName>
    </submittedName>
</protein>